<dbReference type="EMBL" id="JAIWYE010000016">
    <property type="protein sequence ID" value="MCA4703329.1"/>
    <property type="molecule type" value="Genomic_DNA"/>
</dbReference>
<dbReference type="Proteomes" id="UP001198461">
    <property type="component" value="Unassembled WGS sequence"/>
</dbReference>
<dbReference type="GO" id="GO:0019251">
    <property type="term" value="P:anaerobic cobalamin biosynthetic process"/>
    <property type="evidence" value="ECO:0007669"/>
    <property type="project" value="InterPro"/>
</dbReference>
<evidence type="ECO:0000313" key="5">
    <source>
        <dbReference type="EMBL" id="MCA4703329.1"/>
    </source>
</evidence>
<evidence type="ECO:0000313" key="11">
    <source>
        <dbReference type="Proteomes" id="UP000183040"/>
    </source>
</evidence>
<evidence type="ECO:0000313" key="16">
    <source>
        <dbReference type="Proteomes" id="UP000434604"/>
    </source>
</evidence>
<evidence type="ECO:0000256" key="1">
    <source>
        <dbReference type="SAM" id="SignalP"/>
    </source>
</evidence>
<dbReference type="PROSITE" id="PS51257">
    <property type="entry name" value="PROKAR_LIPOPROTEIN"/>
    <property type="match status" value="1"/>
</dbReference>
<protein>
    <submittedName>
        <fullName evidence="7">Cobalt chelatase</fullName>
    </submittedName>
    <submittedName>
        <fullName evidence="4">Sirohydrochlorin cobaltochelatase</fullName>
    </submittedName>
</protein>
<evidence type="ECO:0000313" key="3">
    <source>
        <dbReference type="EMBL" id="KAB6150047.1"/>
    </source>
</evidence>
<dbReference type="SUPFAM" id="SSF53800">
    <property type="entry name" value="Chelatase"/>
    <property type="match status" value="1"/>
</dbReference>
<evidence type="ECO:0000313" key="12">
    <source>
        <dbReference type="Proteomes" id="UP000183766"/>
    </source>
</evidence>
<dbReference type="EMBL" id="QROO01000009">
    <property type="protein sequence ID" value="RHL38811.1"/>
    <property type="molecule type" value="Genomic_DNA"/>
</dbReference>
<name>A0A174FUG1_9BACE</name>
<evidence type="ECO:0000313" key="10">
    <source>
        <dbReference type="EMBL" id="SFM26700.1"/>
    </source>
</evidence>
<evidence type="ECO:0000313" key="8">
    <source>
        <dbReference type="EMBL" id="RHL38811.1"/>
    </source>
</evidence>
<dbReference type="EMBL" id="WDER01000003">
    <property type="protein sequence ID" value="KAB6086589.1"/>
    <property type="molecule type" value="Genomic_DNA"/>
</dbReference>
<evidence type="ECO:0000313" key="13">
    <source>
        <dbReference type="Proteomes" id="UP000196036"/>
    </source>
</evidence>
<reference evidence="16 17" key="5">
    <citation type="journal article" date="2019" name="Nat. Med.">
        <title>A library of human gut bacterial isolates paired with longitudinal multiomics data enables mechanistic microbiome research.</title>
        <authorList>
            <person name="Poyet M."/>
            <person name="Groussin M."/>
            <person name="Gibbons S.M."/>
            <person name="Avila-Pacheco J."/>
            <person name="Jiang X."/>
            <person name="Kearney S.M."/>
            <person name="Perrotta A.R."/>
            <person name="Berdy B."/>
            <person name="Zhao S."/>
            <person name="Lieberman T.D."/>
            <person name="Swanson P.K."/>
            <person name="Smith M."/>
            <person name="Roesemann S."/>
            <person name="Alexander J.E."/>
            <person name="Rich S.A."/>
            <person name="Livny J."/>
            <person name="Vlamakis H."/>
            <person name="Clish C."/>
            <person name="Bullock K."/>
            <person name="Deik A."/>
            <person name="Scott J."/>
            <person name="Pierce K.A."/>
            <person name="Xavier R.J."/>
            <person name="Alm E.J."/>
        </authorList>
    </citation>
    <scope>NUCLEOTIDE SEQUENCE [LARGE SCALE GENOMIC DNA]</scope>
    <source>
        <strain evidence="3 16">BIOML-A58</strain>
        <strain evidence="2 17">BIOML-A73</strain>
    </source>
</reference>
<reference evidence="4" key="6">
    <citation type="submission" date="2023-08" db="EMBL/GenBank/DDBJ databases">
        <title>Mucin Metabolism Genes Underlie the Key Renovations of Bacteroides xylanisolvens Genomes in Captive Great Apes.</title>
        <authorList>
            <person name="Nishida A.H."/>
        </authorList>
    </citation>
    <scope>NUCLEOTIDE SEQUENCE</scope>
    <source>
        <strain evidence="5">P13.H9</strain>
        <strain evidence="4">P19.10B</strain>
    </source>
</reference>
<evidence type="ECO:0000313" key="14">
    <source>
        <dbReference type="Proteomes" id="UP000284417"/>
    </source>
</evidence>
<reference evidence="11 12" key="1">
    <citation type="submission" date="2016-10" db="EMBL/GenBank/DDBJ databases">
        <authorList>
            <person name="de Groot N.N."/>
        </authorList>
    </citation>
    <scope>NUCLEOTIDE SEQUENCE [LARGE SCALE GENOMIC DNA]</scope>
    <source>
        <strain evidence="10 12">NLAE-zl-C202</strain>
        <strain evidence="9 11">NLAE-zl-G339</strain>
    </source>
</reference>
<dbReference type="Proteomes" id="UP000196036">
    <property type="component" value="Unassembled WGS sequence"/>
</dbReference>
<dbReference type="Proteomes" id="UP000284495">
    <property type="component" value="Unassembled WGS sequence"/>
</dbReference>
<dbReference type="EMBL" id="FNRP01000011">
    <property type="protein sequence ID" value="SEA70442.1"/>
    <property type="molecule type" value="Genomic_DNA"/>
</dbReference>
<dbReference type="Gene3D" id="3.40.50.1400">
    <property type="match status" value="2"/>
</dbReference>
<proteinExistence type="predicted"/>
<evidence type="ECO:0000313" key="9">
    <source>
        <dbReference type="EMBL" id="SEA70442.1"/>
    </source>
</evidence>
<keyword evidence="1" id="KW-0732">Signal</keyword>
<dbReference type="Proteomes" id="UP000183766">
    <property type="component" value="Unassembled WGS sequence"/>
</dbReference>
<gene>
    <name evidence="6" type="ORF">B5E52_00985</name>
    <name evidence="8" type="ORF">DW027_08665</name>
    <name evidence="7" type="ORF">DW042_08345</name>
    <name evidence="3" type="ORF">GA398_02040</name>
    <name evidence="2" type="ORF">GA560_01980</name>
    <name evidence="5" type="ORF">LD004_06840</name>
    <name evidence="4" type="ORF">LDZ35_08360</name>
    <name evidence="9" type="ORF">SAMN04487924_11131</name>
    <name evidence="10" type="ORF">SAMN05216250_10286</name>
</gene>
<dbReference type="EMBL" id="WDED01000002">
    <property type="protein sequence ID" value="KAB6150047.1"/>
    <property type="molecule type" value="Genomic_DNA"/>
</dbReference>
<reference evidence="6" key="3">
    <citation type="journal article" date="2018" name="BMC Genomics">
        <title>Whole genome sequencing and function prediction of 133 gut anaerobes isolated from chicken caecum in pure cultures.</title>
        <authorList>
            <person name="Medvecky M."/>
            <person name="Cejkova D."/>
            <person name="Polansky O."/>
            <person name="Karasova D."/>
            <person name="Kubasova T."/>
            <person name="Cizek A."/>
            <person name="Rychlik I."/>
        </authorList>
    </citation>
    <scope>NUCLEOTIDE SEQUENCE</scope>
    <source>
        <strain evidence="6">An109</strain>
    </source>
</reference>
<feature type="chain" id="PRO_5014251317" evidence="1">
    <location>
        <begin position="23"/>
        <end position="343"/>
    </location>
</feature>
<dbReference type="Proteomes" id="UP001197958">
    <property type="component" value="Unassembled WGS sequence"/>
</dbReference>
<sequence length="343" mass="38232">MKQFRFMMMTALVAVMSLSAVSCSDDDDDVAKSNHDKKMEAVTAEVQANKKHDTALLLVTFGSTWDAPQTTFNNMKAQFASKFPNMDIYFSFTSEICMTRCAAKGWNYYAPSFYLEAIGLAGYKTVCVQSLHVIPGEEFLRVQNVVKDFHNDGEHPEFANVKVYLGGPLLETEEDVTNVAKILHETYKSKVESNNIVTFMGHGNPENYNYGNGNSRYTMMEAELQKLNSNYFVATVDMEDNYIDDMISRMQAANKKSGNVICHPLMSIAGDHANNDMKGGVGATAEEGSWRYELAKAGYTCPLANCDIKGLGDYSKIVSVWVSHIEKKVADNDAMYDPDAEEE</sequence>
<dbReference type="EMBL" id="FOUM01000002">
    <property type="protein sequence ID" value="SFM26700.1"/>
    <property type="molecule type" value="Genomic_DNA"/>
</dbReference>
<dbReference type="AlphaFoldDB" id="A0A174FUG1"/>
<dbReference type="Proteomes" id="UP000183040">
    <property type="component" value="Unassembled WGS sequence"/>
</dbReference>
<evidence type="ECO:0000313" key="7">
    <source>
        <dbReference type="EMBL" id="RHK98738.1"/>
    </source>
</evidence>
<dbReference type="Pfam" id="PF06180">
    <property type="entry name" value="CbiK"/>
    <property type="match status" value="1"/>
</dbReference>
<organism evidence="7 14">
    <name type="scientific">Bacteroides xylanisolvens</name>
    <dbReference type="NCBI Taxonomy" id="371601"/>
    <lineage>
        <taxon>Bacteria</taxon>
        <taxon>Pseudomonadati</taxon>
        <taxon>Bacteroidota</taxon>
        <taxon>Bacteroidia</taxon>
        <taxon>Bacteroidales</taxon>
        <taxon>Bacteroidaceae</taxon>
        <taxon>Bacteroides</taxon>
    </lineage>
</organism>
<dbReference type="GO" id="GO:0016852">
    <property type="term" value="F:sirohydrochlorin cobaltochelatase activity"/>
    <property type="evidence" value="ECO:0007669"/>
    <property type="project" value="InterPro"/>
</dbReference>
<evidence type="ECO:0000313" key="6">
    <source>
        <dbReference type="EMBL" id="OUQ73808.1"/>
    </source>
</evidence>
<dbReference type="InterPro" id="IPR010388">
    <property type="entry name" value="Anaerobic_Co-chelatase"/>
</dbReference>
<evidence type="ECO:0000313" key="17">
    <source>
        <dbReference type="Proteomes" id="UP000474077"/>
    </source>
</evidence>
<reference evidence="14 15" key="4">
    <citation type="submission" date="2018-08" db="EMBL/GenBank/DDBJ databases">
        <title>A genome reference for cultivated species of the human gut microbiota.</title>
        <authorList>
            <person name="Zou Y."/>
            <person name="Xue W."/>
            <person name="Luo G."/>
        </authorList>
    </citation>
    <scope>NUCLEOTIDE SEQUENCE [LARGE SCALE GENOMIC DNA]</scope>
    <source>
        <strain evidence="8 15">AF38-2</strain>
        <strain evidence="7 14">AF39-6AC</strain>
    </source>
</reference>
<dbReference type="Proteomes" id="UP000284417">
    <property type="component" value="Unassembled WGS sequence"/>
</dbReference>
<evidence type="ECO:0000313" key="4">
    <source>
        <dbReference type="EMBL" id="MCA4523220.1"/>
    </source>
</evidence>
<dbReference type="EMBL" id="NFLW01000002">
    <property type="protein sequence ID" value="OUQ73808.1"/>
    <property type="molecule type" value="Genomic_DNA"/>
</dbReference>
<dbReference type="Proteomes" id="UP000434604">
    <property type="component" value="Unassembled WGS sequence"/>
</dbReference>
<feature type="signal peptide" evidence="1">
    <location>
        <begin position="1"/>
        <end position="22"/>
    </location>
</feature>
<reference evidence="13" key="2">
    <citation type="submission" date="2017-04" db="EMBL/GenBank/DDBJ databases">
        <title>Function of individual gut microbiota members based on whole genome sequencing of pure cultures obtained from chicken caecum.</title>
        <authorList>
            <person name="Medvecky M."/>
            <person name="Cejkova D."/>
            <person name="Polansky O."/>
            <person name="Karasova D."/>
            <person name="Kubasova T."/>
            <person name="Cizek A."/>
            <person name="Rychlik I."/>
        </authorList>
    </citation>
    <scope>NUCLEOTIDE SEQUENCE [LARGE SCALE GENOMIC DNA]</scope>
    <source>
        <strain evidence="13">An109</strain>
    </source>
</reference>
<evidence type="ECO:0000313" key="2">
    <source>
        <dbReference type="EMBL" id="KAB6086589.1"/>
    </source>
</evidence>
<dbReference type="EMBL" id="QROC01000009">
    <property type="protein sequence ID" value="RHK98738.1"/>
    <property type="molecule type" value="Genomic_DNA"/>
</dbReference>
<evidence type="ECO:0000313" key="15">
    <source>
        <dbReference type="Proteomes" id="UP000284495"/>
    </source>
</evidence>
<accession>A0A174FUG1</accession>
<dbReference type="RefSeq" id="WP_008024868.1">
    <property type="nucleotide sequence ID" value="NZ_AP031409.1"/>
</dbReference>
<dbReference type="Proteomes" id="UP000474077">
    <property type="component" value="Unassembled WGS sequence"/>
</dbReference>
<dbReference type="EMBL" id="JAIWWW010000018">
    <property type="protein sequence ID" value="MCA4523220.1"/>
    <property type="molecule type" value="Genomic_DNA"/>
</dbReference>